<feature type="binding site" evidence="1">
    <location>
        <position position="128"/>
    </location>
    <ligand>
        <name>FAD</name>
        <dbReference type="ChEBI" id="CHEBI:57692"/>
    </ligand>
</feature>
<dbReference type="Proteomes" id="UP000517547">
    <property type="component" value="Unassembled WGS sequence"/>
</dbReference>
<keyword evidence="1" id="KW-0521">NADP</keyword>
<comment type="caution">
    <text evidence="3">The sequence shown here is derived from an EMBL/GenBank/DDBJ whole genome shotgun (WGS) entry which is preliminary data.</text>
</comment>
<evidence type="ECO:0000256" key="1">
    <source>
        <dbReference type="HAMAP-Rule" id="MF_02074"/>
    </source>
</evidence>
<protein>
    <recommendedName>
        <fullName evidence="1">Renalase</fullName>
        <ecNumber evidence="1">1.6.3.5</ecNumber>
    </recommendedName>
</protein>
<dbReference type="Gene3D" id="3.50.50.60">
    <property type="entry name" value="FAD/NAD(P)-binding domain"/>
    <property type="match status" value="1"/>
</dbReference>
<feature type="binding site" evidence="1">
    <location>
        <position position="185"/>
    </location>
    <ligand>
        <name>substrate</name>
    </ligand>
</feature>
<comment type="catalytic activity">
    <reaction evidence="1">
        <text>1,2-dihydro-beta-NAD + O2 + H(+) = H2O2 + NAD(+)</text>
        <dbReference type="Rhea" id="RHEA:40395"/>
        <dbReference type="ChEBI" id="CHEBI:15378"/>
        <dbReference type="ChEBI" id="CHEBI:15379"/>
        <dbReference type="ChEBI" id="CHEBI:16240"/>
        <dbReference type="ChEBI" id="CHEBI:57540"/>
        <dbReference type="ChEBI" id="CHEBI:88138"/>
        <dbReference type="EC" id="1.6.3.5"/>
    </reaction>
</comment>
<evidence type="ECO:0000313" key="4">
    <source>
        <dbReference type="Proteomes" id="UP000517547"/>
    </source>
</evidence>
<feature type="binding site" evidence="1">
    <location>
        <position position="302"/>
    </location>
    <ligand>
        <name>FAD</name>
        <dbReference type="ChEBI" id="CHEBI:57692"/>
    </ligand>
</feature>
<feature type="binding site" evidence="1">
    <location>
        <begin position="32"/>
        <end position="33"/>
    </location>
    <ligand>
        <name>FAD</name>
        <dbReference type="ChEBI" id="CHEBI:57692"/>
    </ligand>
</feature>
<dbReference type="GO" id="GO:0050664">
    <property type="term" value="F:oxidoreductase activity, acting on NAD(P)H, oxygen as acceptor"/>
    <property type="evidence" value="ECO:0007669"/>
    <property type="project" value="UniProtKB-UniRule"/>
</dbReference>
<comment type="similarity">
    <text evidence="1">Belongs to the bacterial renalase family.</text>
</comment>
<comment type="catalytic activity">
    <reaction evidence="1">
        <text>1,6-dihydro-beta-NAD + O2 + H(+) = H2O2 + NAD(+)</text>
        <dbReference type="Rhea" id="RHEA:47996"/>
        <dbReference type="ChEBI" id="CHEBI:15378"/>
        <dbReference type="ChEBI" id="CHEBI:15379"/>
        <dbReference type="ChEBI" id="CHEBI:16240"/>
        <dbReference type="ChEBI" id="CHEBI:57540"/>
        <dbReference type="ChEBI" id="CHEBI:88140"/>
        <dbReference type="EC" id="1.6.3.5"/>
    </reaction>
</comment>
<gene>
    <name evidence="3" type="ORF">HX845_16395</name>
</gene>
<organism evidence="3 4">
    <name type="scientific">Pseudomonas gingeri</name>
    <dbReference type="NCBI Taxonomy" id="117681"/>
    <lineage>
        <taxon>Bacteria</taxon>
        <taxon>Pseudomonadati</taxon>
        <taxon>Pseudomonadota</taxon>
        <taxon>Gammaproteobacteria</taxon>
        <taxon>Pseudomonadales</taxon>
        <taxon>Pseudomonadaceae</taxon>
        <taxon>Pseudomonas</taxon>
    </lineage>
</organism>
<comment type="catalytic activity">
    <reaction evidence="1">
        <text>1,6-dihydro-beta-NADP + O2 + H(+) = H2O2 + NADP(+)</text>
        <dbReference type="Rhea" id="RHEA:48000"/>
        <dbReference type="ChEBI" id="CHEBI:15378"/>
        <dbReference type="ChEBI" id="CHEBI:15379"/>
        <dbReference type="ChEBI" id="CHEBI:16240"/>
        <dbReference type="ChEBI" id="CHEBI:58349"/>
        <dbReference type="ChEBI" id="CHEBI:88139"/>
        <dbReference type="EC" id="1.6.3.5"/>
    </reaction>
</comment>
<comment type="function">
    <text evidence="1">Catalyzes the oxidation of the 1,2-dihydro- and 1,6-dihydro- isomeric forms of beta-NAD(P) back to beta-NAD(P)+. May serve to protect primary metabolism dehydrogenases from inhibition by the 1,2-dihydro- and 1,6-dihydro-beta-NAD(P) isomers.</text>
</comment>
<accession>A0A7Y7Y179</accession>
<comment type="catalytic activity">
    <reaction evidence="1">
        <text>1,2-dihydro-beta-NADP + O2 + H(+) = H2O2 + NADP(+)</text>
        <dbReference type="Rhea" id="RHEA:40399"/>
        <dbReference type="ChEBI" id="CHEBI:15378"/>
        <dbReference type="ChEBI" id="CHEBI:15379"/>
        <dbReference type="ChEBI" id="CHEBI:16240"/>
        <dbReference type="ChEBI" id="CHEBI:58349"/>
        <dbReference type="ChEBI" id="CHEBI:88137"/>
        <dbReference type="EC" id="1.6.3.5"/>
    </reaction>
</comment>
<feature type="binding site" evidence="1">
    <location>
        <position position="309"/>
    </location>
    <ligand>
        <name>FAD</name>
        <dbReference type="ChEBI" id="CHEBI:57692"/>
    </ligand>
</feature>
<dbReference type="PANTHER" id="PTHR16128:SF5">
    <property type="entry name" value="FAD_NAD(P)-BINDING OXIDOREDUCTASE FAMILY PROTEIN"/>
    <property type="match status" value="1"/>
</dbReference>
<dbReference type="InterPro" id="IPR036188">
    <property type="entry name" value="FAD/NAD-bd_sf"/>
</dbReference>
<name>A0A7Y7Y179_9PSED</name>
<dbReference type="GO" id="GO:0050660">
    <property type="term" value="F:flavin adenine dinucleotide binding"/>
    <property type="evidence" value="ECO:0007669"/>
    <property type="project" value="UniProtKB-UniRule"/>
</dbReference>
<dbReference type="InterPro" id="IPR002937">
    <property type="entry name" value="Amino_oxidase"/>
</dbReference>
<dbReference type="PANTHER" id="PTHR16128">
    <property type="entry name" value="FAD/NAD(P)-BINDING OXIDOREDUCTASE FAMILY PROTEIN"/>
    <property type="match status" value="1"/>
</dbReference>
<feature type="binding site" evidence="1">
    <location>
        <position position="40"/>
    </location>
    <ligand>
        <name>FAD</name>
        <dbReference type="ChEBI" id="CHEBI:57692"/>
    </ligand>
</feature>
<evidence type="ECO:0000259" key="2">
    <source>
        <dbReference type="Pfam" id="PF01593"/>
    </source>
</evidence>
<keyword evidence="1" id="KW-0520">NAD</keyword>
<evidence type="ECO:0000313" key="3">
    <source>
        <dbReference type="EMBL" id="NWC15248.1"/>
    </source>
</evidence>
<dbReference type="GO" id="GO:0050661">
    <property type="term" value="F:NADP binding"/>
    <property type="evidence" value="ECO:0007669"/>
    <property type="project" value="UniProtKB-UniRule"/>
</dbReference>
<dbReference type="EC" id="1.6.3.5" evidence="1"/>
<dbReference type="AlphaFoldDB" id="A0A7Y7Y179"/>
<reference evidence="3 4" key="1">
    <citation type="submission" date="2020-04" db="EMBL/GenBank/DDBJ databases">
        <title>Molecular characterization of pseudomonads from Agaricus bisporus reveal novel blotch 2 pathogens in Western Europe.</title>
        <authorList>
            <person name="Taparia T."/>
            <person name="Krijger M."/>
            <person name="Haynes E."/>
            <person name="Elpinstone J.G."/>
            <person name="Noble R."/>
            <person name="Van Der Wolf J."/>
        </authorList>
    </citation>
    <scope>NUCLEOTIDE SEQUENCE [LARGE SCALE GENOMIC DNA]</scope>
    <source>
        <strain evidence="3 4">IPO3738</strain>
    </source>
</reference>
<keyword evidence="1" id="KW-0560">Oxidoreductase</keyword>
<proteinExistence type="inferred from homology"/>
<keyword evidence="1" id="KW-0547">Nucleotide-binding</keyword>
<keyword evidence="1" id="KW-0285">Flavoprotein</keyword>
<comment type="cofactor">
    <cofactor evidence="1">
        <name>FAD</name>
        <dbReference type="ChEBI" id="CHEBI:57692"/>
    </cofactor>
</comment>
<feature type="binding site" evidence="1">
    <location>
        <begin position="56"/>
        <end position="57"/>
    </location>
    <ligand>
        <name>FAD</name>
        <dbReference type="ChEBI" id="CHEBI:57692"/>
    </ligand>
</feature>
<dbReference type="InterPro" id="IPR034721">
    <property type="entry name" value="Bac_renal"/>
</dbReference>
<feature type="binding site" evidence="1">
    <location>
        <position position="13"/>
    </location>
    <ligand>
        <name>FAD</name>
        <dbReference type="ChEBI" id="CHEBI:57692"/>
    </ligand>
</feature>
<sequence length="328" mass="35968">MTVPIAIIGAGIAGLSAARALQDAGHAIELFDKSRGSGGRMSSKRSDAGSLDMGAQYFTARDRRFVNEVQRWQSQGWVAEWDPTLYTWQNGQLNLSPDEQTRWVGAPRMSAITRGLLGDLQTHFSCRITEVFRGEQHWHLQDAEGFTHGPFSHVIIATPAPQATALLAAAPKLAGAAAGVQMEPTWAVALAFETALDTPMEGCFVQDSPLDWLARNRSKPGRDDKLDTWVLHATSSWSKQHLDLSREAVIEHLHGAFAELLHITMPAPTFTLAHRWLYARPAGAREWGALADADLGLYVCGDWCLSGRVEGAWLSGQEAARRLLEHLA</sequence>
<dbReference type="HAMAP" id="MF_02074">
    <property type="entry name" value="Bact_renalase"/>
    <property type="match status" value="1"/>
</dbReference>
<dbReference type="RefSeq" id="WP_042935443.1">
    <property type="nucleotide sequence ID" value="NZ_JACAOR010000008.1"/>
</dbReference>
<keyword evidence="1" id="KW-0274">FAD</keyword>
<dbReference type="SUPFAM" id="SSF51905">
    <property type="entry name" value="FAD/NAD(P)-binding domain"/>
    <property type="match status" value="1"/>
</dbReference>
<feature type="domain" description="Amine oxidase" evidence="2">
    <location>
        <begin position="112"/>
        <end position="324"/>
    </location>
</feature>
<dbReference type="EMBL" id="JACAQE010000005">
    <property type="protein sequence ID" value="NWC15248.1"/>
    <property type="molecule type" value="Genomic_DNA"/>
</dbReference>
<feature type="binding site" evidence="1">
    <location>
        <begin position="57"/>
        <end position="61"/>
    </location>
    <ligand>
        <name>substrate</name>
    </ligand>
</feature>
<dbReference type="Gene3D" id="3.90.660.10">
    <property type="match status" value="1"/>
</dbReference>
<dbReference type="GO" id="GO:0051287">
    <property type="term" value="F:NAD binding"/>
    <property type="evidence" value="ECO:0007669"/>
    <property type="project" value="UniProtKB-UniRule"/>
</dbReference>
<dbReference type="GeneID" id="57661547"/>
<dbReference type="Pfam" id="PF01593">
    <property type="entry name" value="Amino_oxidase"/>
    <property type="match status" value="1"/>
</dbReference>
<feature type="binding site" evidence="1">
    <location>
        <position position="308"/>
    </location>
    <ligand>
        <name>substrate</name>
    </ligand>
</feature>
<dbReference type="Pfam" id="PF13450">
    <property type="entry name" value="NAD_binding_8"/>
    <property type="match status" value="1"/>
</dbReference>
<feature type="binding site" evidence="1">
    <location>
        <begin position="96"/>
        <end position="98"/>
    </location>
    <ligand>
        <name>substrate</name>
    </ligand>
</feature>